<organism evidence="8">
    <name type="scientific">invertebrate metagenome</name>
    <dbReference type="NCBI Taxonomy" id="1711999"/>
    <lineage>
        <taxon>unclassified sequences</taxon>
        <taxon>metagenomes</taxon>
        <taxon>organismal metagenomes</taxon>
    </lineage>
</organism>
<dbReference type="InterPro" id="IPR052017">
    <property type="entry name" value="TSUP"/>
</dbReference>
<dbReference type="EMBL" id="NSIT01000047">
    <property type="protein sequence ID" value="PJE79785.1"/>
    <property type="molecule type" value="Genomic_DNA"/>
</dbReference>
<dbReference type="InterPro" id="IPR002781">
    <property type="entry name" value="TM_pro_TauE-like"/>
</dbReference>
<keyword evidence="4 7" id="KW-0812">Transmembrane</keyword>
<evidence type="ECO:0000256" key="6">
    <source>
        <dbReference type="ARBA" id="ARBA00023136"/>
    </source>
</evidence>
<feature type="transmembrane region" description="Helical" evidence="7">
    <location>
        <begin position="162"/>
        <end position="180"/>
    </location>
</feature>
<feature type="transmembrane region" description="Helical" evidence="7">
    <location>
        <begin position="101"/>
        <end position="120"/>
    </location>
</feature>
<evidence type="ECO:0008006" key="9">
    <source>
        <dbReference type="Google" id="ProtNLM"/>
    </source>
</evidence>
<evidence type="ECO:0000256" key="2">
    <source>
        <dbReference type="ARBA" id="ARBA00022448"/>
    </source>
</evidence>
<reference evidence="8" key="1">
    <citation type="journal article" date="2017" name="Appl. Environ. Microbiol.">
        <title>Molecular characterization of an Endozoicomonas-like organism causing infection in king scallop Pecten maximus L.</title>
        <authorList>
            <person name="Cano I."/>
            <person name="van Aerle R."/>
            <person name="Ross S."/>
            <person name="Verner-Jeffreys D.W."/>
            <person name="Paley R.K."/>
            <person name="Rimmer G."/>
            <person name="Ryder D."/>
            <person name="Hooper P."/>
            <person name="Stone D."/>
            <person name="Feist S.W."/>
        </authorList>
    </citation>
    <scope>NUCLEOTIDE SEQUENCE</scope>
</reference>
<keyword evidence="3" id="KW-1003">Cell membrane</keyword>
<sequence>MEVLSIDMLWVMVTVTVGAFVQGAMGFGLAVVAAPILYMINPVLVPGVSIMSALFIGLLTVSRYFRSVQKSTLFFSMAGRIPGSVVGGLLLTWFSVRDLELFIGGSVLAAVLVSCCSFHIRPTRKSLFVAGVLSGVMGTAASVGGPPVAMVMQGQKGDAVRGTLSAFFVMGCLVSLGILAMTHRFGWNEMKISFCLLPGIILGSYLAAKATPYMQDNMRTFTLLLCAVSGGGAIVSALL</sequence>
<name>A0A2H9T945_9ZZZZ</name>
<evidence type="ECO:0000256" key="7">
    <source>
        <dbReference type="SAM" id="Phobius"/>
    </source>
</evidence>
<evidence type="ECO:0000256" key="3">
    <source>
        <dbReference type="ARBA" id="ARBA00022475"/>
    </source>
</evidence>
<feature type="transmembrane region" description="Helical" evidence="7">
    <location>
        <begin position="9"/>
        <end position="37"/>
    </location>
</feature>
<evidence type="ECO:0000256" key="4">
    <source>
        <dbReference type="ARBA" id="ARBA00022692"/>
    </source>
</evidence>
<keyword evidence="2" id="KW-0813">Transport</keyword>
<comment type="caution">
    <text evidence="8">The sequence shown here is derived from an EMBL/GenBank/DDBJ whole genome shotgun (WGS) entry which is preliminary data.</text>
</comment>
<accession>A0A2H9T945</accession>
<evidence type="ECO:0000256" key="1">
    <source>
        <dbReference type="ARBA" id="ARBA00004651"/>
    </source>
</evidence>
<feature type="transmembrane region" description="Helical" evidence="7">
    <location>
        <begin position="127"/>
        <end position="150"/>
    </location>
</feature>
<proteinExistence type="predicted"/>
<dbReference type="PANTHER" id="PTHR30269">
    <property type="entry name" value="TRANSMEMBRANE PROTEIN YFCA"/>
    <property type="match status" value="1"/>
</dbReference>
<comment type="subcellular location">
    <subcellularLocation>
        <location evidence="1">Cell membrane</location>
        <topology evidence="1">Multi-pass membrane protein</topology>
    </subcellularLocation>
</comment>
<dbReference type="GO" id="GO:0005886">
    <property type="term" value="C:plasma membrane"/>
    <property type="evidence" value="ECO:0007669"/>
    <property type="project" value="UniProtKB-SubCell"/>
</dbReference>
<keyword evidence="6 7" id="KW-0472">Membrane</keyword>
<gene>
    <name evidence="8" type="ORF">CI610_01217</name>
</gene>
<dbReference type="Pfam" id="PF01925">
    <property type="entry name" value="TauE"/>
    <property type="match status" value="1"/>
</dbReference>
<feature type="transmembrane region" description="Helical" evidence="7">
    <location>
        <begin position="73"/>
        <end position="95"/>
    </location>
</feature>
<dbReference type="AlphaFoldDB" id="A0A2H9T945"/>
<evidence type="ECO:0000313" key="8">
    <source>
        <dbReference type="EMBL" id="PJE79785.1"/>
    </source>
</evidence>
<feature type="transmembrane region" description="Helical" evidence="7">
    <location>
        <begin position="43"/>
        <end position="61"/>
    </location>
</feature>
<keyword evidence="5 7" id="KW-1133">Transmembrane helix</keyword>
<dbReference type="PANTHER" id="PTHR30269:SF37">
    <property type="entry name" value="MEMBRANE TRANSPORTER PROTEIN"/>
    <property type="match status" value="1"/>
</dbReference>
<evidence type="ECO:0000256" key="5">
    <source>
        <dbReference type="ARBA" id="ARBA00022989"/>
    </source>
</evidence>
<protein>
    <recommendedName>
        <fullName evidence="9">Membrane transporter protein</fullName>
    </recommendedName>
</protein>
<feature type="transmembrane region" description="Helical" evidence="7">
    <location>
        <begin position="220"/>
        <end position="238"/>
    </location>
</feature>